<dbReference type="CDD" id="cd21608">
    <property type="entry name" value="RRM2_NsCP33_like"/>
    <property type="match status" value="1"/>
</dbReference>
<dbReference type="GO" id="GO:0003723">
    <property type="term" value="F:RNA binding"/>
    <property type="evidence" value="ECO:0007669"/>
    <property type="project" value="UniProtKB-KW"/>
</dbReference>
<evidence type="ECO:0000259" key="3">
    <source>
        <dbReference type="PROSITE" id="PS50102"/>
    </source>
</evidence>
<dbReference type="RefSeq" id="NP_820178.2">
    <property type="nucleotide sequence ID" value="NC_002971.4"/>
</dbReference>
<dbReference type="STRING" id="227377.CBU_1183"/>
<protein>
    <submittedName>
        <fullName evidence="4">Glycine-rich RNA-binding protein</fullName>
    </submittedName>
</protein>
<dbReference type="InterPro" id="IPR052462">
    <property type="entry name" value="SLIRP/GR-RBP-like"/>
</dbReference>
<dbReference type="HOGENOM" id="CLU_012062_28_1_6"/>
<dbReference type="eggNOG" id="COG0724">
    <property type="taxonomic scope" value="Bacteria"/>
</dbReference>
<dbReference type="InterPro" id="IPR048289">
    <property type="entry name" value="RRM2_NsCP33-like"/>
</dbReference>
<feature type="domain" description="RRM" evidence="3">
    <location>
        <begin position="18"/>
        <end position="96"/>
    </location>
</feature>
<dbReference type="PROSITE" id="PS50102">
    <property type="entry name" value="RRM"/>
    <property type="match status" value="1"/>
</dbReference>
<feature type="region of interest" description="Disordered" evidence="2">
    <location>
        <begin position="93"/>
        <end position="117"/>
    </location>
</feature>
<feature type="compositionally biased region" description="Gly residues" evidence="2">
    <location>
        <begin position="106"/>
        <end position="117"/>
    </location>
</feature>
<dbReference type="Proteomes" id="UP000002671">
    <property type="component" value="Chromosome"/>
</dbReference>
<dbReference type="OrthoDB" id="9798855at2"/>
<name>Q83CD7_COXBU</name>
<dbReference type="SUPFAM" id="SSF54928">
    <property type="entry name" value="RNA-binding domain, RBD"/>
    <property type="match status" value="1"/>
</dbReference>
<proteinExistence type="predicted"/>
<dbReference type="PANTHER" id="PTHR48027">
    <property type="entry name" value="HETEROGENEOUS NUCLEAR RIBONUCLEOPROTEIN 87F-RELATED"/>
    <property type="match status" value="1"/>
</dbReference>
<keyword evidence="5" id="KW-1185">Reference proteome</keyword>
<dbReference type="InterPro" id="IPR000504">
    <property type="entry name" value="RRM_dom"/>
</dbReference>
<dbReference type="KEGG" id="cbu:CBU_1183"/>
<evidence type="ECO:0000256" key="2">
    <source>
        <dbReference type="SAM" id="MobiDB-lite"/>
    </source>
</evidence>
<organism evidence="4 5">
    <name type="scientific">Coxiella burnetii (strain RSA 493 / Nine Mile phase I)</name>
    <dbReference type="NCBI Taxonomy" id="227377"/>
    <lineage>
        <taxon>Bacteria</taxon>
        <taxon>Pseudomonadati</taxon>
        <taxon>Pseudomonadota</taxon>
        <taxon>Gammaproteobacteria</taxon>
        <taxon>Legionellales</taxon>
        <taxon>Coxiellaceae</taxon>
        <taxon>Coxiella</taxon>
    </lineage>
</organism>
<gene>
    <name evidence="4" type="ordered locus">CBU_1183</name>
</gene>
<evidence type="ECO:0000313" key="4">
    <source>
        <dbReference type="EMBL" id="AAO90692.2"/>
    </source>
</evidence>
<reference evidence="4 5" key="1">
    <citation type="journal article" date="2003" name="Proc. Natl. Acad. Sci. U.S.A.">
        <title>Complete genome sequence of the Q-fever pathogen, Coxiella burnetii.</title>
        <authorList>
            <person name="Seshadri R."/>
            <person name="Paulsen I.T."/>
            <person name="Eisen J.A."/>
            <person name="Read T.D."/>
            <person name="Nelson K.E."/>
            <person name="Nelson W.C."/>
            <person name="Ward N.L."/>
            <person name="Tettelin H."/>
            <person name="Davidsen T.M."/>
            <person name="Beanan M.J."/>
            <person name="Deboy R.T."/>
            <person name="Daugherty S.C."/>
            <person name="Brinkac L.M."/>
            <person name="Madupu R."/>
            <person name="Dodson R.J."/>
            <person name="Khouri H.M."/>
            <person name="Lee K.H."/>
            <person name="Carty H.A."/>
            <person name="Scanlan D."/>
            <person name="Heinzen R.A."/>
            <person name="Thompson H.A."/>
            <person name="Samuel J.E."/>
            <person name="Fraser C.M."/>
            <person name="Heidelberg J.F."/>
        </authorList>
    </citation>
    <scope>NUCLEOTIDE SEQUENCE [LARGE SCALE GENOMIC DNA]</scope>
    <source>
        <strain evidence="5">RSA 493 / Nine Mile phase I</strain>
    </source>
</reference>
<dbReference type="AlphaFoldDB" id="Q83CD7"/>
<evidence type="ECO:0000256" key="1">
    <source>
        <dbReference type="ARBA" id="ARBA00022884"/>
    </source>
</evidence>
<dbReference type="EnsemblBacteria" id="AAO90692">
    <property type="protein sequence ID" value="AAO90692"/>
    <property type="gene ID" value="CBU_1183"/>
</dbReference>
<dbReference type="RefSeq" id="WP_010958057.1">
    <property type="nucleotide sequence ID" value="NC_002971.4"/>
</dbReference>
<accession>Q83CD7</accession>
<dbReference type="InterPro" id="IPR035979">
    <property type="entry name" value="RBD_domain_sf"/>
</dbReference>
<dbReference type="InterPro" id="IPR012677">
    <property type="entry name" value="Nucleotide-bd_a/b_plait_sf"/>
</dbReference>
<dbReference type="Gene3D" id="3.30.70.330">
    <property type="match status" value="1"/>
</dbReference>
<sequence length="117" mass="13149">MPKHFYFYFLRKMTMSQNKIYVGSLSYDVTADELQSFFGQYGEIEEAKLIMDRETGRSKGFAFITYGTQDAAQEAVSKANGIDLQGRKIRVNIARENTGDRRRDGGSGGRGGRGGRF</sequence>
<evidence type="ECO:0000313" key="5">
    <source>
        <dbReference type="Proteomes" id="UP000002671"/>
    </source>
</evidence>
<dbReference type="PATRIC" id="fig|227377.7.peg.1180"/>
<dbReference type="SMART" id="SM00360">
    <property type="entry name" value="RRM"/>
    <property type="match status" value="1"/>
</dbReference>
<keyword evidence="1" id="KW-0694">RNA-binding</keyword>
<dbReference type="GeneID" id="1209086"/>
<reference evidence="4 5" key="2">
    <citation type="journal article" date="2009" name="Infect. Immun.">
        <title>Comparative genomics reveal extensive transposon-mediated genomic plasticity and diversity among potential effector proteins within the genus Coxiella.</title>
        <authorList>
            <person name="Beare P.A."/>
            <person name="Unsworth N."/>
            <person name="Andoh M."/>
            <person name="Voth D.E."/>
            <person name="Omsland A."/>
            <person name="Gilk S.D."/>
            <person name="Williams K.P."/>
            <person name="Sobral B.W."/>
            <person name="Kupko J.J.III."/>
            <person name="Porcella S.F."/>
            <person name="Samuel J.E."/>
            <person name="Heinzen R.A."/>
        </authorList>
    </citation>
    <scope>NUCLEOTIDE SEQUENCE [LARGE SCALE GENOMIC DNA]</scope>
    <source>
        <strain evidence="5">RSA 493 / Nine Mile phase I</strain>
    </source>
</reference>
<dbReference type="Pfam" id="PF00076">
    <property type="entry name" value="RRM_1"/>
    <property type="match status" value="1"/>
</dbReference>
<dbReference type="EMBL" id="AE016828">
    <property type="protein sequence ID" value="AAO90692.2"/>
    <property type="molecule type" value="Genomic_DNA"/>
</dbReference>